<evidence type="ECO:0000256" key="3">
    <source>
        <dbReference type="ARBA" id="ARBA00015281"/>
    </source>
</evidence>
<gene>
    <name evidence="8" type="ORF">AAEO60_08170</name>
</gene>
<dbReference type="Pfam" id="PF05433">
    <property type="entry name" value="Rick_17kDa_Anti"/>
    <property type="match status" value="1"/>
</dbReference>
<evidence type="ECO:0000256" key="4">
    <source>
        <dbReference type="ARBA" id="ARBA00023288"/>
    </source>
</evidence>
<name>A0ABU9IFD1_9SPHN</name>
<evidence type="ECO:0000256" key="2">
    <source>
        <dbReference type="ARBA" id="ARBA00008681"/>
    </source>
</evidence>
<feature type="signal peptide" evidence="6">
    <location>
        <begin position="1"/>
        <end position="23"/>
    </location>
</feature>
<evidence type="ECO:0000259" key="7">
    <source>
        <dbReference type="Pfam" id="PF05433"/>
    </source>
</evidence>
<dbReference type="EMBL" id="JBBYHV010000001">
    <property type="protein sequence ID" value="MEL1250643.1"/>
    <property type="molecule type" value="Genomic_DNA"/>
</dbReference>
<reference evidence="8 9" key="1">
    <citation type="submission" date="2024-04" db="EMBL/GenBank/DDBJ databases">
        <title>Aurantiacibacter sp. DGU6 16S ribosomal RNA gene Genome sequencing and assembly.</title>
        <authorList>
            <person name="Park S."/>
        </authorList>
    </citation>
    <scope>NUCLEOTIDE SEQUENCE [LARGE SCALE GENOMIC DNA]</scope>
    <source>
        <strain evidence="8 9">DGU6</strain>
    </source>
</reference>
<feature type="domain" description="Glycine zipper 2TM" evidence="7">
    <location>
        <begin position="108"/>
        <end position="147"/>
    </location>
</feature>
<feature type="chain" id="PRO_5045058936" description="17 kDa surface antigen" evidence="6">
    <location>
        <begin position="24"/>
        <end position="155"/>
    </location>
</feature>
<evidence type="ECO:0000256" key="6">
    <source>
        <dbReference type="SAM" id="SignalP"/>
    </source>
</evidence>
<comment type="subcellular location">
    <subcellularLocation>
        <location evidence="1">Cell outer membrane</location>
        <topology evidence="1">Lipid-anchor</topology>
    </subcellularLocation>
</comment>
<dbReference type="RefSeq" id="WP_341673157.1">
    <property type="nucleotide sequence ID" value="NZ_JBBYHV010000001.1"/>
</dbReference>
<keyword evidence="4" id="KW-0449">Lipoprotein</keyword>
<organism evidence="8 9">
    <name type="scientific">Aurantiacibacter gilvus</name>
    <dbReference type="NCBI Taxonomy" id="3139141"/>
    <lineage>
        <taxon>Bacteria</taxon>
        <taxon>Pseudomonadati</taxon>
        <taxon>Pseudomonadota</taxon>
        <taxon>Alphaproteobacteria</taxon>
        <taxon>Sphingomonadales</taxon>
        <taxon>Erythrobacteraceae</taxon>
        <taxon>Aurantiacibacter</taxon>
    </lineage>
</organism>
<dbReference type="Proteomes" id="UP001497045">
    <property type="component" value="Unassembled WGS sequence"/>
</dbReference>
<evidence type="ECO:0000256" key="1">
    <source>
        <dbReference type="ARBA" id="ARBA00004459"/>
    </source>
</evidence>
<comment type="caution">
    <text evidence="8">The sequence shown here is derived from an EMBL/GenBank/DDBJ whole genome shotgun (WGS) entry which is preliminary data.</text>
</comment>
<feature type="region of interest" description="Disordered" evidence="5">
    <location>
        <begin position="23"/>
        <end position="49"/>
    </location>
</feature>
<accession>A0ABU9IFD1</accession>
<keyword evidence="6" id="KW-0732">Signal</keyword>
<protein>
    <recommendedName>
        <fullName evidence="3">17 kDa surface antigen</fullName>
    </recommendedName>
</protein>
<evidence type="ECO:0000313" key="9">
    <source>
        <dbReference type="Proteomes" id="UP001497045"/>
    </source>
</evidence>
<feature type="compositionally biased region" description="Basic and acidic residues" evidence="5">
    <location>
        <begin position="35"/>
        <end position="49"/>
    </location>
</feature>
<proteinExistence type="inferred from homology"/>
<sequence length="155" mass="17708">MKQTLIALAAATSLALPAVPAMAQHGPPSWAPAHGYRDQHRGDRYDTRYDRRDERRYDRRGDRREERRYRVYDDDGRYYEPRRVRRDDRVWQGRDGRYYCERENGTTGLIIGAAGGALVGRAIDTRGDRTVGTLLGAVVGGLLGREIDRGEARCR</sequence>
<comment type="similarity">
    <text evidence="2">Belongs to the rickettsiale 17 kDa surface antigen family.</text>
</comment>
<keyword evidence="9" id="KW-1185">Reference proteome</keyword>
<evidence type="ECO:0000256" key="5">
    <source>
        <dbReference type="SAM" id="MobiDB-lite"/>
    </source>
</evidence>
<evidence type="ECO:0000313" key="8">
    <source>
        <dbReference type="EMBL" id="MEL1250643.1"/>
    </source>
</evidence>
<dbReference type="InterPro" id="IPR008816">
    <property type="entry name" value="Gly_zipper_2TM_dom"/>
</dbReference>